<evidence type="ECO:0000313" key="2">
    <source>
        <dbReference type="Proteomes" id="UP000002045"/>
    </source>
</evidence>
<protein>
    <submittedName>
        <fullName evidence="1">Uncharacterized protein</fullName>
    </submittedName>
</protein>
<name>D3V2I1_XENBS</name>
<evidence type="ECO:0000313" key="1">
    <source>
        <dbReference type="EMBL" id="CBJ80946.1"/>
    </source>
</evidence>
<dbReference type="AlphaFoldDB" id="D3V2I1"/>
<dbReference type="Proteomes" id="UP000002045">
    <property type="component" value="Chromosome"/>
</dbReference>
<proteinExistence type="predicted"/>
<organism evidence="1 2">
    <name type="scientific">Xenorhabdus bovienii (strain SS-2004)</name>
    <name type="common">Xenorhabdus nematophila subsp. bovienii</name>
    <dbReference type="NCBI Taxonomy" id="406818"/>
    <lineage>
        <taxon>Bacteria</taxon>
        <taxon>Pseudomonadati</taxon>
        <taxon>Pseudomonadota</taxon>
        <taxon>Gammaproteobacteria</taxon>
        <taxon>Enterobacterales</taxon>
        <taxon>Morganellaceae</taxon>
        <taxon>Xenorhabdus</taxon>
    </lineage>
</organism>
<dbReference type="STRING" id="406818.XBJ1_1820"/>
<dbReference type="HOGENOM" id="CLU_2358986_0_0_6"/>
<sequence length="96" mass="10929">MGYQNQGNFEELMLQKIRNKTTGKRKHLIDAVILSHPDYHRRLQNHTGSADLCFIHRCSETSENNKKITANRALAGLMKSPESYFTLPPVGTFTLP</sequence>
<gene>
    <name evidence="1" type="ordered locus">XBJ1_1820</name>
</gene>
<dbReference type="KEGG" id="xbo:XBJ1_1820"/>
<dbReference type="EMBL" id="FN667741">
    <property type="protein sequence ID" value="CBJ80946.1"/>
    <property type="molecule type" value="Genomic_DNA"/>
</dbReference>
<accession>D3V2I1</accession>
<reference evidence="1" key="1">
    <citation type="journal article" date="2011" name="PLoS ONE">
        <title>The entomopathogenic bacterial endosymbionts xenorhabdus and photorhabdus: convergent lifestyles from divergent genomes.</title>
        <authorList>
            <person name="Chaston J.M."/>
            <person name="Suen G."/>
            <person name="Tucker S.L."/>
            <person name="Andersen A.W."/>
            <person name="Bhasin A."/>
            <person name="Bode E."/>
            <person name="Bode H.B."/>
            <person name="Brachmann A.O."/>
            <person name="Cowles C.E."/>
            <person name="Cowles K.N."/>
            <person name="Darby C."/>
            <person name="de Leon L."/>
            <person name="Drace K."/>
            <person name="Du Z."/>
            <person name="Givaudan A."/>
            <person name="Herbert Tran E.E."/>
            <person name="Jewell K.A."/>
            <person name="Knack J.J."/>
            <person name="Krasomil-Osterfeld K.C."/>
            <person name="Kukor R."/>
            <person name="Lanois A."/>
            <person name="Latreille P."/>
            <person name="Leimgruber N.K."/>
            <person name="Lipke C.M."/>
            <person name="Liu R."/>
            <person name="Lu X."/>
            <person name="Martens E.C."/>
            <person name="Marri P.R."/>
            <person name="Medigue C."/>
            <person name="Menard M.L."/>
            <person name="Miller N.M."/>
            <person name="Morales-Soto N."/>
            <person name="Norton S."/>
            <person name="Ogier J.C."/>
            <person name="Orchard S.S."/>
            <person name="Park D."/>
            <person name="Park Y."/>
            <person name="Qurollo B.A."/>
            <person name="Sugar D.R."/>
            <person name="Richards G.R."/>
            <person name="Rouy Z."/>
            <person name="Slominski B."/>
            <person name="Slominski K."/>
            <person name="Snyder H."/>
            <person name="Tjaden B.C."/>
            <person name="van der Hoeven R."/>
            <person name="Welch R.D."/>
            <person name="Wheeler C."/>
            <person name="Xiang B."/>
            <person name="Barbazuk B."/>
            <person name="Gaudriault S."/>
            <person name="Goodner B."/>
            <person name="Slater S.C."/>
            <person name="Forst S."/>
            <person name="Goldman B.S."/>
            <person name="Goodrich-Blair H."/>
        </authorList>
    </citation>
    <scope>NUCLEOTIDE SEQUENCE [LARGE SCALE GENOMIC DNA]</scope>
    <source>
        <strain evidence="1">SS-2004</strain>
    </source>
</reference>